<proteinExistence type="predicted"/>
<dbReference type="Proteomes" id="UP000799755">
    <property type="component" value="Unassembled WGS sequence"/>
</dbReference>
<evidence type="ECO:0000313" key="2">
    <source>
        <dbReference type="Proteomes" id="UP000799755"/>
    </source>
</evidence>
<organism evidence="1 2">
    <name type="scientific">Lindgomyces ingoldianus</name>
    <dbReference type="NCBI Taxonomy" id="673940"/>
    <lineage>
        <taxon>Eukaryota</taxon>
        <taxon>Fungi</taxon>
        <taxon>Dikarya</taxon>
        <taxon>Ascomycota</taxon>
        <taxon>Pezizomycotina</taxon>
        <taxon>Dothideomycetes</taxon>
        <taxon>Pleosporomycetidae</taxon>
        <taxon>Pleosporales</taxon>
        <taxon>Lindgomycetaceae</taxon>
        <taxon>Lindgomyces</taxon>
    </lineage>
</organism>
<reference evidence="1" key="1">
    <citation type="journal article" date="2020" name="Stud. Mycol.">
        <title>101 Dothideomycetes genomes: a test case for predicting lifestyles and emergence of pathogens.</title>
        <authorList>
            <person name="Haridas S."/>
            <person name="Albert R."/>
            <person name="Binder M."/>
            <person name="Bloem J."/>
            <person name="Labutti K."/>
            <person name="Salamov A."/>
            <person name="Andreopoulos B."/>
            <person name="Baker S."/>
            <person name="Barry K."/>
            <person name="Bills G."/>
            <person name="Bluhm B."/>
            <person name="Cannon C."/>
            <person name="Castanera R."/>
            <person name="Culley D."/>
            <person name="Daum C."/>
            <person name="Ezra D."/>
            <person name="Gonzalez J."/>
            <person name="Henrissat B."/>
            <person name="Kuo A."/>
            <person name="Liang C."/>
            <person name="Lipzen A."/>
            <person name="Lutzoni F."/>
            <person name="Magnuson J."/>
            <person name="Mondo S."/>
            <person name="Nolan M."/>
            <person name="Ohm R."/>
            <person name="Pangilinan J."/>
            <person name="Park H.-J."/>
            <person name="Ramirez L."/>
            <person name="Alfaro M."/>
            <person name="Sun H."/>
            <person name="Tritt A."/>
            <person name="Yoshinaga Y."/>
            <person name="Zwiers L.-H."/>
            <person name="Turgeon B."/>
            <person name="Goodwin S."/>
            <person name="Spatafora J."/>
            <person name="Crous P."/>
            <person name="Grigoriev I."/>
        </authorList>
    </citation>
    <scope>NUCLEOTIDE SEQUENCE</scope>
    <source>
        <strain evidence="1">ATCC 200398</strain>
    </source>
</reference>
<protein>
    <submittedName>
        <fullName evidence="1">Uncharacterized protein</fullName>
    </submittedName>
</protein>
<comment type="caution">
    <text evidence="1">The sequence shown here is derived from an EMBL/GenBank/DDBJ whole genome shotgun (WGS) entry which is preliminary data.</text>
</comment>
<keyword evidence="2" id="KW-1185">Reference proteome</keyword>
<accession>A0ACB6QVH1</accession>
<dbReference type="EMBL" id="MU003506">
    <property type="protein sequence ID" value="KAF2470861.1"/>
    <property type="molecule type" value="Genomic_DNA"/>
</dbReference>
<sequence>MEVLKKGSEVYDGRAALKAASQPTNAHMCCTNAMMERADGRVVDPQSRVHGTKGLSIVDVSMWPYVVASGPVASVYAGAEKASNAYSN</sequence>
<name>A0ACB6QVH1_9PLEO</name>
<gene>
    <name evidence="1" type="ORF">BDR25DRAFT_224080</name>
</gene>
<evidence type="ECO:0000313" key="1">
    <source>
        <dbReference type="EMBL" id="KAF2470861.1"/>
    </source>
</evidence>